<name>A0A2H5XC48_9BACT</name>
<dbReference type="CDD" id="cd06171">
    <property type="entry name" value="Sigma70_r4"/>
    <property type="match status" value="1"/>
</dbReference>
<dbReference type="Proteomes" id="UP000236173">
    <property type="component" value="Unassembled WGS sequence"/>
</dbReference>
<evidence type="ECO:0000256" key="3">
    <source>
        <dbReference type="ARBA" id="ARBA00023082"/>
    </source>
</evidence>
<evidence type="ECO:0000259" key="8">
    <source>
        <dbReference type="Pfam" id="PF08281"/>
    </source>
</evidence>
<comment type="caution">
    <text evidence="9">The sequence shown here is derived from an EMBL/GenBank/DDBJ whole genome shotgun (WGS) entry which is preliminary data.</text>
</comment>
<evidence type="ECO:0000256" key="5">
    <source>
        <dbReference type="ARBA" id="ARBA00023163"/>
    </source>
</evidence>
<comment type="similarity">
    <text evidence="1 6">Belongs to the sigma-70 factor family. ECF subfamily.</text>
</comment>
<dbReference type="PANTHER" id="PTHR43133">
    <property type="entry name" value="RNA POLYMERASE ECF-TYPE SIGMA FACTO"/>
    <property type="match status" value="1"/>
</dbReference>
<dbReference type="InterPro" id="IPR039425">
    <property type="entry name" value="RNA_pol_sigma-70-like"/>
</dbReference>
<dbReference type="PANTHER" id="PTHR43133:SF8">
    <property type="entry name" value="RNA POLYMERASE SIGMA FACTOR HI_1459-RELATED"/>
    <property type="match status" value="1"/>
</dbReference>
<accession>A0A2H5XC48</accession>
<dbReference type="InterPro" id="IPR013325">
    <property type="entry name" value="RNA_pol_sigma_r2"/>
</dbReference>
<evidence type="ECO:0000259" key="7">
    <source>
        <dbReference type="Pfam" id="PF04542"/>
    </source>
</evidence>
<proteinExistence type="inferred from homology"/>
<dbReference type="AlphaFoldDB" id="A0A2H5XC48"/>
<dbReference type="InterPro" id="IPR007627">
    <property type="entry name" value="RNA_pol_sigma70_r2"/>
</dbReference>
<reference evidence="10" key="1">
    <citation type="submission" date="2017-09" db="EMBL/GenBank/DDBJ databases">
        <title>Metaegenomics of thermophilic ammonia-oxidizing enrichment culture.</title>
        <authorList>
            <person name="Kato S."/>
            <person name="Suzuki K."/>
        </authorList>
    </citation>
    <scope>NUCLEOTIDE SEQUENCE [LARGE SCALE GENOMIC DNA]</scope>
</reference>
<dbReference type="Pfam" id="PF08281">
    <property type="entry name" value="Sigma70_r4_2"/>
    <property type="match status" value="1"/>
</dbReference>
<organism evidence="9 10">
    <name type="scientific">Candidatus Fervidibacter japonicus</name>
    <dbReference type="NCBI Taxonomy" id="2035412"/>
    <lineage>
        <taxon>Bacteria</taxon>
        <taxon>Candidatus Fervidibacterota</taxon>
        <taxon>Candidatus Fervidibacter</taxon>
    </lineage>
</organism>
<dbReference type="InterPro" id="IPR036388">
    <property type="entry name" value="WH-like_DNA-bd_sf"/>
</dbReference>
<sequence>MDDAELVRRCLNGDNAAFDELVRRYRDRVYGLALHLLGDPDWAEDVAQDAFLRAFTRLALFDPQRGAFATWLMTITTRLCLNALERRSAVTFVPLEEEADEDTAEPVPTLPDPESEWWARERRRWVQQALSQLPPNQRAALLLRYAEGLSVAEIAEALNASVGTVKAWLFRGRETLRRQLKRAGWL</sequence>
<dbReference type="SUPFAM" id="SSF88659">
    <property type="entry name" value="Sigma3 and sigma4 domains of RNA polymerase sigma factors"/>
    <property type="match status" value="1"/>
</dbReference>
<evidence type="ECO:0000313" key="10">
    <source>
        <dbReference type="Proteomes" id="UP000236173"/>
    </source>
</evidence>
<dbReference type="GO" id="GO:0003677">
    <property type="term" value="F:DNA binding"/>
    <property type="evidence" value="ECO:0007669"/>
    <property type="project" value="UniProtKB-KW"/>
</dbReference>
<dbReference type="InterPro" id="IPR013249">
    <property type="entry name" value="RNA_pol_sigma70_r4_t2"/>
</dbReference>
<gene>
    <name evidence="9" type="primary">sigW_3</name>
    <name evidence="9" type="ORF">HRbin17_01270</name>
</gene>
<evidence type="ECO:0000256" key="2">
    <source>
        <dbReference type="ARBA" id="ARBA00023015"/>
    </source>
</evidence>
<dbReference type="Pfam" id="PF04542">
    <property type="entry name" value="Sigma70_r2"/>
    <property type="match status" value="1"/>
</dbReference>
<evidence type="ECO:0000256" key="1">
    <source>
        <dbReference type="ARBA" id="ARBA00010641"/>
    </source>
</evidence>
<dbReference type="NCBIfam" id="TIGR02937">
    <property type="entry name" value="sigma70-ECF"/>
    <property type="match status" value="1"/>
</dbReference>
<protein>
    <recommendedName>
        <fullName evidence="6">RNA polymerase sigma factor</fullName>
    </recommendedName>
</protein>
<feature type="domain" description="RNA polymerase sigma factor 70 region 4 type 2" evidence="8">
    <location>
        <begin position="124"/>
        <end position="176"/>
    </location>
</feature>
<evidence type="ECO:0000256" key="6">
    <source>
        <dbReference type="RuleBase" id="RU000716"/>
    </source>
</evidence>
<dbReference type="SUPFAM" id="SSF88946">
    <property type="entry name" value="Sigma2 domain of RNA polymerase sigma factors"/>
    <property type="match status" value="1"/>
</dbReference>
<dbReference type="PROSITE" id="PS01063">
    <property type="entry name" value="SIGMA70_ECF"/>
    <property type="match status" value="1"/>
</dbReference>
<keyword evidence="3 6" id="KW-0731">Sigma factor</keyword>
<dbReference type="Gene3D" id="1.10.1740.10">
    <property type="match status" value="1"/>
</dbReference>
<dbReference type="GO" id="GO:0006352">
    <property type="term" value="P:DNA-templated transcription initiation"/>
    <property type="evidence" value="ECO:0007669"/>
    <property type="project" value="InterPro"/>
</dbReference>
<dbReference type="InterPro" id="IPR013324">
    <property type="entry name" value="RNA_pol_sigma_r3/r4-like"/>
</dbReference>
<dbReference type="InterPro" id="IPR000838">
    <property type="entry name" value="RNA_pol_sigma70_ECF_CS"/>
</dbReference>
<dbReference type="EMBL" id="BEHT01000015">
    <property type="protein sequence ID" value="GBC98756.1"/>
    <property type="molecule type" value="Genomic_DNA"/>
</dbReference>
<evidence type="ECO:0000313" key="9">
    <source>
        <dbReference type="EMBL" id="GBC98756.1"/>
    </source>
</evidence>
<feature type="domain" description="RNA polymerase sigma-70 region 2" evidence="7">
    <location>
        <begin position="21"/>
        <end position="88"/>
    </location>
</feature>
<dbReference type="Gene3D" id="1.10.10.10">
    <property type="entry name" value="Winged helix-like DNA-binding domain superfamily/Winged helix DNA-binding domain"/>
    <property type="match status" value="1"/>
</dbReference>
<keyword evidence="4 6" id="KW-0238">DNA-binding</keyword>
<keyword evidence="2 6" id="KW-0805">Transcription regulation</keyword>
<keyword evidence="5 6" id="KW-0804">Transcription</keyword>
<dbReference type="InterPro" id="IPR014284">
    <property type="entry name" value="RNA_pol_sigma-70_dom"/>
</dbReference>
<evidence type="ECO:0000256" key="4">
    <source>
        <dbReference type="ARBA" id="ARBA00023125"/>
    </source>
</evidence>
<dbReference type="GO" id="GO:0016987">
    <property type="term" value="F:sigma factor activity"/>
    <property type="evidence" value="ECO:0007669"/>
    <property type="project" value="UniProtKB-KW"/>
</dbReference>